<protein>
    <recommendedName>
        <fullName evidence="4">Zinc-finger domain-containing protein</fullName>
    </recommendedName>
</protein>
<evidence type="ECO:0000256" key="1">
    <source>
        <dbReference type="SAM" id="MobiDB-lite"/>
    </source>
</evidence>
<dbReference type="RefSeq" id="WP_194450702.1">
    <property type="nucleotide sequence ID" value="NZ_CP063849.1"/>
</dbReference>
<evidence type="ECO:0008006" key="4">
    <source>
        <dbReference type="Google" id="ProtNLM"/>
    </source>
</evidence>
<dbReference type="Gene3D" id="1.10.10.1320">
    <property type="entry name" value="Anti-sigma factor, zinc-finger domain"/>
    <property type="match status" value="1"/>
</dbReference>
<evidence type="ECO:0000313" key="3">
    <source>
        <dbReference type="Proteomes" id="UP000593892"/>
    </source>
</evidence>
<proteinExistence type="predicted"/>
<feature type="region of interest" description="Disordered" evidence="1">
    <location>
        <begin position="44"/>
        <end position="68"/>
    </location>
</feature>
<organism evidence="2 3">
    <name type="scientific">Paludibaculum fermentans</name>
    <dbReference type="NCBI Taxonomy" id="1473598"/>
    <lineage>
        <taxon>Bacteria</taxon>
        <taxon>Pseudomonadati</taxon>
        <taxon>Acidobacteriota</taxon>
        <taxon>Terriglobia</taxon>
        <taxon>Bryobacterales</taxon>
        <taxon>Bryobacteraceae</taxon>
        <taxon>Paludibaculum</taxon>
    </lineage>
</organism>
<gene>
    <name evidence="2" type="ORF">IRI77_03515</name>
</gene>
<keyword evidence="3" id="KW-1185">Reference proteome</keyword>
<dbReference type="InterPro" id="IPR041916">
    <property type="entry name" value="Anti_sigma_zinc_sf"/>
</dbReference>
<accession>A0A7S7NSQ4</accession>
<dbReference type="Proteomes" id="UP000593892">
    <property type="component" value="Chromosome"/>
</dbReference>
<dbReference type="EMBL" id="CP063849">
    <property type="protein sequence ID" value="QOY89040.1"/>
    <property type="molecule type" value="Genomic_DNA"/>
</dbReference>
<dbReference type="KEGG" id="pfer:IRI77_03515"/>
<name>A0A7S7NSQ4_PALFE</name>
<evidence type="ECO:0000313" key="2">
    <source>
        <dbReference type="EMBL" id="QOY89040.1"/>
    </source>
</evidence>
<sequence>METTHLSDNDLERYVTGLIHYDAELVWIEQHLHSCPECVDRMENMQDSADHLQADPRSMTDDDDPPVR</sequence>
<dbReference type="AlphaFoldDB" id="A0A7S7NSQ4"/>
<reference evidence="2 3" key="1">
    <citation type="submission" date="2020-10" db="EMBL/GenBank/DDBJ databases">
        <title>Complete genome sequence of Paludibaculum fermentans P105T, a facultatively anaerobic acidobacterium capable of dissimilatory Fe(III) reduction.</title>
        <authorList>
            <person name="Dedysh S.N."/>
            <person name="Beletsky A.V."/>
            <person name="Kulichevskaya I.S."/>
            <person name="Mardanov A.V."/>
            <person name="Ravin N.V."/>
        </authorList>
    </citation>
    <scope>NUCLEOTIDE SEQUENCE [LARGE SCALE GENOMIC DNA]</scope>
    <source>
        <strain evidence="2 3">P105</strain>
    </source>
</reference>